<dbReference type="OrthoDB" id="2864141at2759"/>
<comment type="caution">
    <text evidence="1">The sequence shown here is derived from an EMBL/GenBank/DDBJ whole genome shotgun (WGS) entry which is preliminary data.</text>
</comment>
<dbReference type="EMBL" id="WIUZ02000002">
    <property type="protein sequence ID" value="KAF9790674.1"/>
    <property type="molecule type" value="Genomic_DNA"/>
</dbReference>
<dbReference type="AlphaFoldDB" id="A0A9P6HMX1"/>
<dbReference type="Proteomes" id="UP000736335">
    <property type="component" value="Unassembled WGS sequence"/>
</dbReference>
<gene>
    <name evidence="1" type="ORF">BJ322DRAFT_406575</name>
</gene>
<accession>A0A9P6HMX1</accession>
<protein>
    <submittedName>
        <fullName evidence="1">Uncharacterized protein</fullName>
    </submittedName>
</protein>
<reference evidence="1" key="1">
    <citation type="journal article" date="2020" name="Nat. Commun.">
        <title>Large-scale genome sequencing of mycorrhizal fungi provides insights into the early evolution of symbiotic traits.</title>
        <authorList>
            <person name="Miyauchi S."/>
            <person name="Kiss E."/>
            <person name="Kuo A."/>
            <person name="Drula E."/>
            <person name="Kohler A."/>
            <person name="Sanchez-Garcia M."/>
            <person name="Morin E."/>
            <person name="Andreopoulos B."/>
            <person name="Barry K.W."/>
            <person name="Bonito G."/>
            <person name="Buee M."/>
            <person name="Carver A."/>
            <person name="Chen C."/>
            <person name="Cichocki N."/>
            <person name="Clum A."/>
            <person name="Culley D."/>
            <person name="Crous P.W."/>
            <person name="Fauchery L."/>
            <person name="Girlanda M."/>
            <person name="Hayes R.D."/>
            <person name="Keri Z."/>
            <person name="LaButti K."/>
            <person name="Lipzen A."/>
            <person name="Lombard V."/>
            <person name="Magnuson J."/>
            <person name="Maillard F."/>
            <person name="Murat C."/>
            <person name="Nolan M."/>
            <person name="Ohm R.A."/>
            <person name="Pangilinan J."/>
            <person name="Pereira M.F."/>
            <person name="Perotto S."/>
            <person name="Peter M."/>
            <person name="Pfister S."/>
            <person name="Riley R."/>
            <person name="Sitrit Y."/>
            <person name="Stielow J.B."/>
            <person name="Szollosi G."/>
            <person name="Zifcakova L."/>
            <person name="Stursova M."/>
            <person name="Spatafora J.W."/>
            <person name="Tedersoo L."/>
            <person name="Vaario L.M."/>
            <person name="Yamada A."/>
            <person name="Yan M."/>
            <person name="Wang P."/>
            <person name="Xu J."/>
            <person name="Bruns T."/>
            <person name="Baldrian P."/>
            <person name="Vilgalys R."/>
            <person name="Dunand C."/>
            <person name="Henrissat B."/>
            <person name="Grigoriev I.V."/>
            <person name="Hibbett D."/>
            <person name="Nagy L.G."/>
            <person name="Martin F.M."/>
        </authorList>
    </citation>
    <scope>NUCLEOTIDE SEQUENCE</scope>
    <source>
        <strain evidence="1">UH-Tt-Lm1</strain>
    </source>
</reference>
<sequence length="88" mass="10384">MSIRRNVRVSFLLNDSESSFELQQSRSPSPFREPTKYIERRIIRAWKTFTRTTRRAPRNSVLPEGFVLMTSKRRSIMMGSRPRAAPRV</sequence>
<name>A0A9P6HMX1_9AGAM</name>
<evidence type="ECO:0000313" key="2">
    <source>
        <dbReference type="Proteomes" id="UP000736335"/>
    </source>
</evidence>
<keyword evidence="2" id="KW-1185">Reference proteome</keyword>
<evidence type="ECO:0000313" key="1">
    <source>
        <dbReference type="EMBL" id="KAF9790674.1"/>
    </source>
</evidence>
<proteinExistence type="predicted"/>
<organism evidence="1 2">
    <name type="scientific">Thelephora terrestris</name>
    <dbReference type="NCBI Taxonomy" id="56493"/>
    <lineage>
        <taxon>Eukaryota</taxon>
        <taxon>Fungi</taxon>
        <taxon>Dikarya</taxon>
        <taxon>Basidiomycota</taxon>
        <taxon>Agaricomycotina</taxon>
        <taxon>Agaricomycetes</taxon>
        <taxon>Thelephorales</taxon>
        <taxon>Thelephoraceae</taxon>
        <taxon>Thelephora</taxon>
    </lineage>
</organism>
<reference evidence="1" key="2">
    <citation type="submission" date="2020-11" db="EMBL/GenBank/DDBJ databases">
        <authorList>
            <consortium name="DOE Joint Genome Institute"/>
            <person name="Kuo A."/>
            <person name="Miyauchi S."/>
            <person name="Kiss E."/>
            <person name="Drula E."/>
            <person name="Kohler A."/>
            <person name="Sanchez-Garcia M."/>
            <person name="Andreopoulos B."/>
            <person name="Barry K.W."/>
            <person name="Bonito G."/>
            <person name="Buee M."/>
            <person name="Carver A."/>
            <person name="Chen C."/>
            <person name="Cichocki N."/>
            <person name="Clum A."/>
            <person name="Culley D."/>
            <person name="Crous P.W."/>
            <person name="Fauchery L."/>
            <person name="Girlanda M."/>
            <person name="Hayes R."/>
            <person name="Keri Z."/>
            <person name="Labutti K."/>
            <person name="Lipzen A."/>
            <person name="Lombard V."/>
            <person name="Magnuson J."/>
            <person name="Maillard F."/>
            <person name="Morin E."/>
            <person name="Murat C."/>
            <person name="Nolan M."/>
            <person name="Ohm R."/>
            <person name="Pangilinan J."/>
            <person name="Pereira M."/>
            <person name="Perotto S."/>
            <person name="Peter M."/>
            <person name="Riley R."/>
            <person name="Sitrit Y."/>
            <person name="Stielow B."/>
            <person name="Szollosi G."/>
            <person name="Zifcakova L."/>
            <person name="Stursova M."/>
            <person name="Spatafora J.W."/>
            <person name="Tedersoo L."/>
            <person name="Vaario L.-M."/>
            <person name="Yamada A."/>
            <person name="Yan M."/>
            <person name="Wang P."/>
            <person name="Xu J."/>
            <person name="Bruns T."/>
            <person name="Baldrian P."/>
            <person name="Vilgalys R."/>
            <person name="Henrissat B."/>
            <person name="Grigoriev I.V."/>
            <person name="Hibbett D."/>
            <person name="Nagy L.G."/>
            <person name="Martin F.M."/>
        </authorList>
    </citation>
    <scope>NUCLEOTIDE SEQUENCE</scope>
    <source>
        <strain evidence="1">UH-Tt-Lm1</strain>
    </source>
</reference>